<keyword evidence="4" id="KW-0997">Cell inner membrane</keyword>
<keyword evidence="5" id="KW-0812">Transmembrane</keyword>
<keyword evidence="6" id="KW-1133">Transmembrane helix</keyword>
<reference evidence="15 16" key="1">
    <citation type="submission" date="2022-06" db="EMBL/GenBank/DDBJ databases">
        <title>Endosaccharibacter gen. nov., sp. nov., endophytic bacteria isolated from sugarcane.</title>
        <authorList>
            <person name="Pitiwittayakul N."/>
            <person name="Yukphan P."/>
            <person name="Charoenyingcharoen P."/>
            <person name="Tanasupawat S."/>
        </authorList>
    </citation>
    <scope>NUCLEOTIDE SEQUENCE [LARGE SCALE GENOMIC DNA]</scope>
    <source>
        <strain evidence="15 16">KSS8</strain>
    </source>
</reference>
<protein>
    <recommendedName>
        <fullName evidence="2">Parvulin-like PPIase</fullName>
    </recommendedName>
    <alternativeName>
        <fullName evidence="9">Peptidyl-prolyl cis-trans isomerase plp</fullName>
    </alternativeName>
    <alternativeName>
        <fullName evidence="12">Periplasmic chaperone PpiD</fullName>
    </alternativeName>
    <alternativeName>
        <fullName evidence="13">Periplasmic folding chaperone</fullName>
    </alternativeName>
    <alternativeName>
        <fullName evidence="10">Rotamase plp</fullName>
    </alternativeName>
</protein>
<organism evidence="15 16">
    <name type="scientific">Endosaccharibacter trunci</name>
    <dbReference type="NCBI Taxonomy" id="2812733"/>
    <lineage>
        <taxon>Bacteria</taxon>
        <taxon>Pseudomonadati</taxon>
        <taxon>Pseudomonadota</taxon>
        <taxon>Alphaproteobacteria</taxon>
        <taxon>Acetobacterales</taxon>
        <taxon>Acetobacteraceae</taxon>
        <taxon>Endosaccharibacter</taxon>
    </lineage>
</organism>
<dbReference type="SUPFAM" id="SSF54534">
    <property type="entry name" value="FKBP-like"/>
    <property type="match status" value="1"/>
</dbReference>
<feature type="domain" description="PpiC" evidence="14">
    <location>
        <begin position="254"/>
        <end position="373"/>
    </location>
</feature>
<keyword evidence="15" id="KW-0413">Isomerase</keyword>
<evidence type="ECO:0000256" key="1">
    <source>
        <dbReference type="ARBA" id="ARBA00004382"/>
    </source>
</evidence>
<proteinExistence type="inferred from homology"/>
<dbReference type="SUPFAM" id="SSF109998">
    <property type="entry name" value="Triger factor/SurA peptide-binding domain-like"/>
    <property type="match status" value="1"/>
</dbReference>
<evidence type="ECO:0000256" key="4">
    <source>
        <dbReference type="ARBA" id="ARBA00022519"/>
    </source>
</evidence>
<evidence type="ECO:0000313" key="15">
    <source>
        <dbReference type="EMBL" id="MCQ8277315.1"/>
    </source>
</evidence>
<evidence type="ECO:0000256" key="13">
    <source>
        <dbReference type="ARBA" id="ARBA00042775"/>
    </source>
</evidence>
<dbReference type="EMBL" id="JAMSKV010000001">
    <property type="protein sequence ID" value="MCQ8277315.1"/>
    <property type="molecule type" value="Genomic_DNA"/>
</dbReference>
<dbReference type="Pfam" id="PF13624">
    <property type="entry name" value="SurA_N_3"/>
    <property type="match status" value="1"/>
</dbReference>
<keyword evidence="16" id="KW-1185">Reference proteome</keyword>
<dbReference type="InterPro" id="IPR046357">
    <property type="entry name" value="PPIase_dom_sf"/>
</dbReference>
<dbReference type="PANTHER" id="PTHR47529">
    <property type="entry name" value="PEPTIDYL-PROLYL CIS-TRANS ISOMERASE D"/>
    <property type="match status" value="1"/>
</dbReference>
<accession>A0ABT1W364</accession>
<evidence type="ECO:0000313" key="16">
    <source>
        <dbReference type="Proteomes" id="UP001524587"/>
    </source>
</evidence>
<evidence type="ECO:0000256" key="5">
    <source>
        <dbReference type="ARBA" id="ARBA00022692"/>
    </source>
</evidence>
<evidence type="ECO:0000256" key="7">
    <source>
        <dbReference type="ARBA" id="ARBA00023136"/>
    </source>
</evidence>
<comment type="similarity">
    <text evidence="11">Belongs to the PpiD chaperone family.</text>
</comment>
<dbReference type="RefSeq" id="WP_422862745.1">
    <property type="nucleotide sequence ID" value="NZ_JAMSKV010000001.1"/>
</dbReference>
<evidence type="ECO:0000256" key="8">
    <source>
        <dbReference type="ARBA" id="ARBA00023186"/>
    </source>
</evidence>
<evidence type="ECO:0000256" key="3">
    <source>
        <dbReference type="ARBA" id="ARBA00022475"/>
    </source>
</evidence>
<keyword evidence="7" id="KW-0472">Membrane</keyword>
<name>A0ABT1W364_9PROT</name>
<keyword evidence="3" id="KW-1003">Cell membrane</keyword>
<comment type="subcellular location">
    <subcellularLocation>
        <location evidence="1">Cell inner membrane</location>
        <topology evidence="1">Single-pass type II membrane protein</topology>
        <orientation evidence="1">Periplasmic side</orientation>
    </subcellularLocation>
</comment>
<dbReference type="InterPro" id="IPR052029">
    <property type="entry name" value="PpiD_chaperone"/>
</dbReference>
<gene>
    <name evidence="15" type="ORF">NFI95_02475</name>
</gene>
<keyword evidence="8" id="KW-0143">Chaperone</keyword>
<dbReference type="GO" id="GO:0016853">
    <property type="term" value="F:isomerase activity"/>
    <property type="evidence" value="ECO:0007669"/>
    <property type="project" value="UniProtKB-KW"/>
</dbReference>
<dbReference type="Proteomes" id="UP001524587">
    <property type="component" value="Unassembled WGS sequence"/>
</dbReference>
<dbReference type="PANTHER" id="PTHR47529:SF1">
    <property type="entry name" value="PERIPLASMIC CHAPERONE PPID"/>
    <property type="match status" value="1"/>
</dbReference>
<evidence type="ECO:0000256" key="12">
    <source>
        <dbReference type="ARBA" id="ARBA00040743"/>
    </source>
</evidence>
<evidence type="ECO:0000256" key="6">
    <source>
        <dbReference type="ARBA" id="ARBA00022989"/>
    </source>
</evidence>
<sequence length="648" mass="68783">MLAFLRRVFVGSWLGRVLAVLIFLSFAAWGMGGFFSDLFSGGVGAGNVAEVGGRSITGPDLERVYRRGLASAAQNQHIADPLSLPYPEKRYIADAALRQLEAQAAIAVAANRIGLVVPDALLRQRIIDEKAFAGPNGQFDRAVFEQRLQNAGMTQDQLVDALRGEAQANALMQPVRIGVRAPAELVRRAFDYASEQRVLDMRIVPFATTPPPAPDESVLRRVFDNNRSAFTAPEYRRIKLVLLSPATIARTVDVSDAEERRAYDELITRYQVPEKRSVRILIAPDEAKATQIAAAWRAGAGWADLQKPAYGATPIELDDATQNSIPSPDLAKQVFAAQTGAVTGPVKLDAGWVVLEVSKVTPPLNRSFDQVKDELRALIGKDKAQNLIAPRVQKLQDAIAGGGLDSIPADLGADAAEGTLDAQGLTPAGEPAPLPGSDAVRKAVIAQAFKTPVGQAPSLTQGPDGSWFALAVESITPAAQLSFVQAAEKVRAFWQQQQVRHDAEEQAASLLHNAQAQHGVAAASAGQPGLQVGLTVRRGQTDGPVPANVAQLAFSLKQGETTMLEVPDGFAVLTLTAIRHPDPATEKLAYQRLSYALDGAIADDVEQTYLNALLKRAGVKDDPKAIDALVGPATGSGTGATGDSGAPT</sequence>
<dbReference type="Pfam" id="PF13145">
    <property type="entry name" value="Rotamase_2"/>
    <property type="match status" value="1"/>
</dbReference>
<comment type="caution">
    <text evidence="15">The sequence shown here is derived from an EMBL/GenBank/DDBJ whole genome shotgun (WGS) entry which is preliminary data.</text>
</comment>
<dbReference type="InterPro" id="IPR000297">
    <property type="entry name" value="PPIase_PpiC"/>
</dbReference>
<evidence type="ECO:0000256" key="10">
    <source>
        <dbReference type="ARBA" id="ARBA00031484"/>
    </source>
</evidence>
<evidence type="ECO:0000256" key="2">
    <source>
        <dbReference type="ARBA" id="ARBA00018370"/>
    </source>
</evidence>
<dbReference type="Gene3D" id="3.10.50.40">
    <property type="match status" value="1"/>
</dbReference>
<evidence type="ECO:0000256" key="9">
    <source>
        <dbReference type="ARBA" id="ARBA00030642"/>
    </source>
</evidence>
<dbReference type="InterPro" id="IPR027304">
    <property type="entry name" value="Trigger_fact/SurA_dom_sf"/>
</dbReference>
<evidence type="ECO:0000256" key="11">
    <source>
        <dbReference type="ARBA" id="ARBA00038408"/>
    </source>
</evidence>
<evidence type="ECO:0000259" key="14">
    <source>
        <dbReference type="Pfam" id="PF13145"/>
    </source>
</evidence>